<gene>
    <name evidence="1" type="ORF">acsn021_08130</name>
</gene>
<keyword evidence="2" id="KW-1185">Reference proteome</keyword>
<dbReference type="AlphaFoldDB" id="A0A6S6QRL2"/>
<accession>A0A6S6QRL2</accession>
<dbReference type="Proteomes" id="UP000515561">
    <property type="component" value="Chromosome"/>
</dbReference>
<reference evidence="1 2" key="1">
    <citation type="journal article" date="2016" name="Int. J. Syst. Evol. Microbiol.">
        <title>Descriptions of Anaerotaenia torta gen. nov., sp. nov. and Anaerocolumna cellulosilytica gen. nov., sp. nov. isolated from a methanogenic reactor of cattle waste.</title>
        <authorList>
            <person name="Uek A."/>
            <person name="Ohtaki Y."/>
            <person name="Kaku N."/>
            <person name="Ueki K."/>
        </authorList>
    </citation>
    <scope>NUCLEOTIDE SEQUENCE [LARGE SCALE GENOMIC DNA]</scope>
    <source>
        <strain evidence="1 2">SN021</strain>
    </source>
</reference>
<organism evidence="1 2">
    <name type="scientific">Anaerocolumna cellulosilytica</name>
    <dbReference type="NCBI Taxonomy" id="433286"/>
    <lineage>
        <taxon>Bacteria</taxon>
        <taxon>Bacillati</taxon>
        <taxon>Bacillota</taxon>
        <taxon>Clostridia</taxon>
        <taxon>Lachnospirales</taxon>
        <taxon>Lachnospiraceae</taxon>
        <taxon>Anaerocolumna</taxon>
    </lineage>
</organism>
<proteinExistence type="predicted"/>
<protein>
    <submittedName>
        <fullName evidence="1">Uncharacterized protein</fullName>
    </submittedName>
</protein>
<name>A0A6S6QRL2_9FIRM</name>
<evidence type="ECO:0000313" key="1">
    <source>
        <dbReference type="EMBL" id="BCJ93244.1"/>
    </source>
</evidence>
<sequence length="98" mass="11891">MEQKMWKSLITMRYDIALEQLLHKKEYNDICEQQKKTESRVEELLQQLSKEDRRFIWQHYEGETAMENLELEAAYIQGLRDGVRALRFLGMFEEENAF</sequence>
<dbReference type="EMBL" id="AP023367">
    <property type="protein sequence ID" value="BCJ93244.1"/>
    <property type="molecule type" value="Genomic_DNA"/>
</dbReference>
<dbReference type="RefSeq" id="WP_184096135.1">
    <property type="nucleotide sequence ID" value="NZ_AP023367.1"/>
</dbReference>
<dbReference type="KEGG" id="acel:acsn021_08130"/>
<evidence type="ECO:0000313" key="2">
    <source>
        <dbReference type="Proteomes" id="UP000515561"/>
    </source>
</evidence>